<dbReference type="Gene3D" id="1.10.10.60">
    <property type="entry name" value="Homeodomain-like"/>
    <property type="match status" value="2"/>
</dbReference>
<dbReference type="CDD" id="cd17536">
    <property type="entry name" value="REC_YesN-like"/>
    <property type="match status" value="1"/>
</dbReference>
<keyword evidence="3" id="KW-0804">Transcription</keyword>
<dbReference type="PANTHER" id="PTHR43280:SF28">
    <property type="entry name" value="HTH-TYPE TRANSCRIPTIONAL ACTIVATOR RHAS"/>
    <property type="match status" value="1"/>
</dbReference>
<evidence type="ECO:0000256" key="2">
    <source>
        <dbReference type="ARBA" id="ARBA00023125"/>
    </source>
</evidence>
<dbReference type="InterPro" id="IPR009057">
    <property type="entry name" value="Homeodomain-like_sf"/>
</dbReference>
<dbReference type="EMBL" id="QJVJ01000008">
    <property type="protein sequence ID" value="PYI53158.1"/>
    <property type="molecule type" value="Genomic_DNA"/>
</dbReference>
<evidence type="ECO:0000259" key="5">
    <source>
        <dbReference type="PROSITE" id="PS01124"/>
    </source>
</evidence>
<evidence type="ECO:0000256" key="3">
    <source>
        <dbReference type="ARBA" id="ARBA00023163"/>
    </source>
</evidence>
<dbReference type="InterPro" id="IPR020449">
    <property type="entry name" value="Tscrpt_reg_AraC-type_HTH"/>
</dbReference>
<reference evidence="7 8" key="1">
    <citation type="submission" date="2018-05" db="EMBL/GenBank/DDBJ databases">
        <title>Paenibacillus flagellatus sp. nov., isolated from selenium mineral soil.</title>
        <authorList>
            <person name="Dai X."/>
        </authorList>
    </citation>
    <scope>NUCLEOTIDE SEQUENCE [LARGE SCALE GENOMIC DNA]</scope>
    <source>
        <strain evidence="7 8">DXL2</strain>
    </source>
</reference>
<evidence type="ECO:0000313" key="8">
    <source>
        <dbReference type="Proteomes" id="UP000247476"/>
    </source>
</evidence>
<dbReference type="SMART" id="SM00342">
    <property type="entry name" value="HTH_ARAC"/>
    <property type="match status" value="1"/>
</dbReference>
<keyword evidence="1" id="KW-0805">Transcription regulation</keyword>
<dbReference type="SMART" id="SM00448">
    <property type="entry name" value="REC"/>
    <property type="match status" value="1"/>
</dbReference>
<keyword evidence="8" id="KW-1185">Reference proteome</keyword>
<dbReference type="GO" id="GO:0043565">
    <property type="term" value="F:sequence-specific DNA binding"/>
    <property type="evidence" value="ECO:0007669"/>
    <property type="project" value="InterPro"/>
</dbReference>
<dbReference type="GO" id="GO:0000160">
    <property type="term" value="P:phosphorelay signal transduction system"/>
    <property type="evidence" value="ECO:0007669"/>
    <property type="project" value="InterPro"/>
</dbReference>
<dbReference type="Pfam" id="PF00072">
    <property type="entry name" value="Response_reg"/>
    <property type="match status" value="1"/>
</dbReference>
<dbReference type="InterPro" id="IPR001789">
    <property type="entry name" value="Sig_transdc_resp-reg_receiver"/>
</dbReference>
<evidence type="ECO:0000259" key="6">
    <source>
        <dbReference type="PROSITE" id="PS50110"/>
    </source>
</evidence>
<dbReference type="OrthoDB" id="2543932at2"/>
<dbReference type="AlphaFoldDB" id="A0A2V5K1U9"/>
<feature type="modified residue" description="4-aspartylphosphate" evidence="4">
    <location>
        <position position="55"/>
    </location>
</feature>
<dbReference type="Pfam" id="PF12833">
    <property type="entry name" value="HTH_18"/>
    <property type="match status" value="1"/>
</dbReference>
<comment type="caution">
    <text evidence="7">The sequence shown here is derived from an EMBL/GenBank/DDBJ whole genome shotgun (WGS) entry which is preliminary data.</text>
</comment>
<feature type="domain" description="Response regulatory" evidence="6">
    <location>
        <begin position="3"/>
        <end position="120"/>
    </location>
</feature>
<sequence length="560" mass="63598">MYRLLIVDDEPIIVDGIYRLLQEEERLDLDLNRAYSGDEALEKLNAMRYDIVLTDIRMPGMSGLKLQENIVARWPACKVIFLTGHPDFEYVQAAMRNKSIDYILKTESDEEVVRSVAKAVEALNAERLNAKFLDKAAEQIQLAIPSLQREYMLGICEGTKSISALKPELLRDLYIPLRLGEPVLLVIGRVDGWPSRIMKASDKALMMYAIHNIAKEHLASCSFHAVNADQNRFIWLIQPGEEAGNGSDDADSAWSVTIRLVHGVLEVIQATSLQLLEVPVSFASGKTAAEWSDLPACYAMLRNGLGRGLGIGRETMIIVDKRQEDVALEEGEGRKQSIRNLARRLTGSDGYIESGDKEEFMKRMYEIAGLMDDLYDDTGFFLEVYYAIASHLLSQVNRWGGGRDELPDVPLDKLSRYELHATRREAFEYLIQTAVRLFEARDSEKAERTHQVVEAINRYVEAHLDQDLSLTTLSEIVYLNPYYMSRLYKQITGLNLSDYIADVRLKKAKELVAGSHLKMHEIAKQVGFESPAYFTRIFKKKTGWTPQEFREQGRSTRSEP</sequence>
<organism evidence="7 8">
    <name type="scientific">Paenibacillus flagellatus</name>
    <dbReference type="NCBI Taxonomy" id="2211139"/>
    <lineage>
        <taxon>Bacteria</taxon>
        <taxon>Bacillati</taxon>
        <taxon>Bacillota</taxon>
        <taxon>Bacilli</taxon>
        <taxon>Bacillales</taxon>
        <taxon>Paenibacillaceae</taxon>
        <taxon>Paenibacillus</taxon>
    </lineage>
</organism>
<keyword evidence="2 7" id="KW-0238">DNA-binding</keyword>
<gene>
    <name evidence="7" type="ORF">DLM86_19415</name>
</gene>
<dbReference type="GO" id="GO:0003700">
    <property type="term" value="F:DNA-binding transcription factor activity"/>
    <property type="evidence" value="ECO:0007669"/>
    <property type="project" value="InterPro"/>
</dbReference>
<dbReference type="InterPro" id="IPR018060">
    <property type="entry name" value="HTH_AraC"/>
</dbReference>
<dbReference type="Proteomes" id="UP000247476">
    <property type="component" value="Unassembled WGS sequence"/>
</dbReference>
<feature type="domain" description="HTH araC/xylS-type" evidence="5">
    <location>
        <begin position="454"/>
        <end position="552"/>
    </location>
</feature>
<name>A0A2V5K1U9_9BACL</name>
<dbReference type="PANTHER" id="PTHR43280">
    <property type="entry name" value="ARAC-FAMILY TRANSCRIPTIONAL REGULATOR"/>
    <property type="match status" value="1"/>
</dbReference>
<proteinExistence type="predicted"/>
<accession>A0A2V5K1U9</accession>
<dbReference type="RefSeq" id="WP_110841707.1">
    <property type="nucleotide sequence ID" value="NZ_QJVJ01000008.1"/>
</dbReference>
<dbReference type="Gene3D" id="3.40.50.2300">
    <property type="match status" value="1"/>
</dbReference>
<evidence type="ECO:0000256" key="4">
    <source>
        <dbReference type="PROSITE-ProRule" id="PRU00169"/>
    </source>
</evidence>
<dbReference type="SUPFAM" id="SSF52172">
    <property type="entry name" value="CheY-like"/>
    <property type="match status" value="1"/>
</dbReference>
<dbReference type="SUPFAM" id="SSF46689">
    <property type="entry name" value="Homeodomain-like"/>
    <property type="match status" value="2"/>
</dbReference>
<dbReference type="PRINTS" id="PR00032">
    <property type="entry name" value="HTHARAC"/>
</dbReference>
<keyword evidence="4" id="KW-0597">Phosphoprotein</keyword>
<dbReference type="InterPro" id="IPR011006">
    <property type="entry name" value="CheY-like_superfamily"/>
</dbReference>
<evidence type="ECO:0000256" key="1">
    <source>
        <dbReference type="ARBA" id="ARBA00023015"/>
    </source>
</evidence>
<protein>
    <submittedName>
        <fullName evidence="7">DNA-binding response regulator</fullName>
    </submittedName>
</protein>
<dbReference type="PROSITE" id="PS01124">
    <property type="entry name" value="HTH_ARAC_FAMILY_2"/>
    <property type="match status" value="1"/>
</dbReference>
<evidence type="ECO:0000313" key="7">
    <source>
        <dbReference type="EMBL" id="PYI53158.1"/>
    </source>
</evidence>
<dbReference type="PROSITE" id="PS50110">
    <property type="entry name" value="RESPONSE_REGULATORY"/>
    <property type="match status" value="1"/>
</dbReference>